<accession>A0A833QX85</accession>
<evidence type="ECO:0000256" key="1">
    <source>
        <dbReference type="SAM" id="MobiDB-lite"/>
    </source>
</evidence>
<dbReference type="PANTHER" id="PTHR35734:SF1">
    <property type="entry name" value="OS01G0805200 PROTEIN"/>
    <property type="match status" value="1"/>
</dbReference>
<evidence type="ECO:0000313" key="4">
    <source>
        <dbReference type="EMBL" id="KAF3329296.1"/>
    </source>
</evidence>
<dbReference type="Proteomes" id="UP000623129">
    <property type="component" value="Unassembled WGS sequence"/>
</dbReference>
<dbReference type="InterPro" id="IPR021562">
    <property type="entry name" value="DUF3007"/>
</dbReference>
<gene>
    <name evidence="4" type="ORF">FCM35_KLT04627</name>
</gene>
<evidence type="ECO:0000256" key="3">
    <source>
        <dbReference type="SAM" id="SignalP"/>
    </source>
</evidence>
<keyword evidence="3" id="KW-0732">Signal</keyword>
<keyword evidence="2" id="KW-0812">Transmembrane</keyword>
<name>A0A833QX85_9POAL</name>
<feature type="signal peptide" evidence="3">
    <location>
        <begin position="1"/>
        <end position="17"/>
    </location>
</feature>
<dbReference type="Pfam" id="PF11460">
    <property type="entry name" value="DUF3007"/>
    <property type="match status" value="1"/>
</dbReference>
<dbReference type="PANTHER" id="PTHR35734">
    <property type="entry name" value="OS01G0805200 PROTEIN"/>
    <property type="match status" value="1"/>
</dbReference>
<dbReference type="AlphaFoldDB" id="A0A833QX85"/>
<comment type="caution">
    <text evidence="4">The sequence shown here is derived from an EMBL/GenBank/DDBJ whole genome shotgun (WGS) entry which is preliminary data.</text>
</comment>
<organism evidence="4 5">
    <name type="scientific">Carex littledalei</name>
    <dbReference type="NCBI Taxonomy" id="544730"/>
    <lineage>
        <taxon>Eukaryota</taxon>
        <taxon>Viridiplantae</taxon>
        <taxon>Streptophyta</taxon>
        <taxon>Embryophyta</taxon>
        <taxon>Tracheophyta</taxon>
        <taxon>Spermatophyta</taxon>
        <taxon>Magnoliopsida</taxon>
        <taxon>Liliopsida</taxon>
        <taxon>Poales</taxon>
        <taxon>Cyperaceae</taxon>
        <taxon>Cyperoideae</taxon>
        <taxon>Cariceae</taxon>
        <taxon>Carex</taxon>
        <taxon>Carex subgen. Euthyceras</taxon>
    </lineage>
</organism>
<reference evidence="4" key="1">
    <citation type="submission" date="2020-01" db="EMBL/GenBank/DDBJ databases">
        <title>Genome sequence of Kobresia littledalei, the first chromosome-level genome in the family Cyperaceae.</title>
        <authorList>
            <person name="Qu G."/>
        </authorList>
    </citation>
    <scope>NUCLEOTIDE SEQUENCE</scope>
    <source>
        <strain evidence="4">C.B.Clarke</strain>
        <tissue evidence="4">Leaf</tissue>
    </source>
</reference>
<keyword evidence="5" id="KW-1185">Reference proteome</keyword>
<feature type="transmembrane region" description="Helical" evidence="2">
    <location>
        <begin position="110"/>
        <end position="129"/>
    </location>
</feature>
<protein>
    <submittedName>
        <fullName evidence="4">Uncharacterized protein</fullName>
    </submittedName>
</protein>
<feature type="region of interest" description="Disordered" evidence="1">
    <location>
        <begin position="54"/>
        <end position="74"/>
    </location>
</feature>
<dbReference type="OrthoDB" id="5023at2759"/>
<proteinExistence type="predicted"/>
<keyword evidence="2" id="KW-1133">Transmembrane helix</keyword>
<evidence type="ECO:0000256" key="2">
    <source>
        <dbReference type="SAM" id="Phobius"/>
    </source>
</evidence>
<feature type="chain" id="PRO_5032472737" evidence="3">
    <location>
        <begin position="18"/>
        <end position="190"/>
    </location>
</feature>
<dbReference type="EMBL" id="SWLB01000014">
    <property type="protein sequence ID" value="KAF3329296.1"/>
    <property type="molecule type" value="Genomic_DNA"/>
</dbReference>
<sequence length="190" mass="21756">MVDWIFFLIVTLMKVYGEREETGERESGREGLCWSSWRGIELFSEVVRRRKEMKNEGNCTEQKETKKKEKEGEVSRTNQDWCTSALKKMKAASPLSLKFVGVDPLQAGNAVQLIFVLALTIGWISSYMFRVANKDMTCAQQLKDYEKKVMETAQASEPVLNPNTKQAQLDFCLVWAHKMMFTTTAVGDIH</sequence>
<evidence type="ECO:0000313" key="5">
    <source>
        <dbReference type="Proteomes" id="UP000623129"/>
    </source>
</evidence>
<keyword evidence="2" id="KW-0472">Membrane</keyword>
<feature type="compositionally biased region" description="Basic and acidic residues" evidence="1">
    <location>
        <begin position="61"/>
        <end position="74"/>
    </location>
</feature>